<keyword evidence="9" id="KW-0460">Magnesium</keyword>
<keyword evidence="5" id="KW-0819">tRNA processing</keyword>
<dbReference type="SUPFAM" id="SSF52540">
    <property type="entry name" value="P-loop containing nucleoside triphosphate hydrolases"/>
    <property type="match status" value="1"/>
</dbReference>
<name>A0A1G2MNT0_9BACT</name>
<dbReference type="PANTHER" id="PTHR33540:SF2">
    <property type="entry name" value="TRNA THREONYLCARBAMOYLADENOSINE BIOSYNTHESIS PROTEIN TSAE"/>
    <property type="match status" value="1"/>
</dbReference>
<comment type="caution">
    <text evidence="11">The sequence shown here is derived from an EMBL/GenBank/DDBJ whole genome shotgun (WGS) entry which is preliminary data.</text>
</comment>
<dbReference type="PANTHER" id="PTHR33540">
    <property type="entry name" value="TRNA THREONYLCARBAMOYLADENOSINE BIOSYNTHESIS PROTEIN TSAE"/>
    <property type="match status" value="1"/>
</dbReference>
<keyword evidence="4" id="KW-0963">Cytoplasm</keyword>
<dbReference type="Proteomes" id="UP000178413">
    <property type="component" value="Unassembled WGS sequence"/>
</dbReference>
<dbReference type="Pfam" id="PF02367">
    <property type="entry name" value="TsaE"/>
    <property type="match status" value="1"/>
</dbReference>
<dbReference type="GO" id="GO:0005737">
    <property type="term" value="C:cytoplasm"/>
    <property type="evidence" value="ECO:0007669"/>
    <property type="project" value="UniProtKB-SubCell"/>
</dbReference>
<evidence type="ECO:0000256" key="5">
    <source>
        <dbReference type="ARBA" id="ARBA00022694"/>
    </source>
</evidence>
<evidence type="ECO:0000256" key="9">
    <source>
        <dbReference type="ARBA" id="ARBA00022842"/>
    </source>
</evidence>
<dbReference type="NCBIfam" id="TIGR00150">
    <property type="entry name" value="T6A_YjeE"/>
    <property type="match status" value="1"/>
</dbReference>
<evidence type="ECO:0000256" key="1">
    <source>
        <dbReference type="ARBA" id="ARBA00004496"/>
    </source>
</evidence>
<dbReference type="Gene3D" id="3.40.50.300">
    <property type="entry name" value="P-loop containing nucleotide triphosphate hydrolases"/>
    <property type="match status" value="1"/>
</dbReference>
<sequence>MNKYISHSLLKTSNIAREWLKEVSENLPRIESGAIVVGLSGDLGSGKTAFVKTVAKLLGVTEEVTSPTFVIMKTYEIQQEYFKRLVHIDAYRLEKDEKLEVLRFKDLIADPGNFIFLEWPERVETVMPDDAIKISFKFIDEGVREITFE</sequence>
<dbReference type="GO" id="GO:0016740">
    <property type="term" value="F:transferase activity"/>
    <property type="evidence" value="ECO:0007669"/>
    <property type="project" value="UniProtKB-KW"/>
</dbReference>
<dbReference type="InterPro" id="IPR027417">
    <property type="entry name" value="P-loop_NTPase"/>
</dbReference>
<dbReference type="AlphaFoldDB" id="A0A1G2MNT0"/>
<evidence type="ECO:0000256" key="8">
    <source>
        <dbReference type="ARBA" id="ARBA00022840"/>
    </source>
</evidence>
<proteinExistence type="inferred from homology"/>
<keyword evidence="11" id="KW-0808">Transferase</keyword>
<evidence type="ECO:0000313" key="11">
    <source>
        <dbReference type="EMBL" id="OHA24681.1"/>
    </source>
</evidence>
<dbReference type="EMBL" id="MHRM01000001">
    <property type="protein sequence ID" value="OHA24681.1"/>
    <property type="molecule type" value="Genomic_DNA"/>
</dbReference>
<organism evidence="11 12">
    <name type="scientific">Candidatus Taylorbacteria bacterium RIFCSPHIGHO2_02_FULL_44_12</name>
    <dbReference type="NCBI Taxonomy" id="1802308"/>
    <lineage>
        <taxon>Bacteria</taxon>
        <taxon>Candidatus Tayloriibacteriota</taxon>
    </lineage>
</organism>
<evidence type="ECO:0000256" key="7">
    <source>
        <dbReference type="ARBA" id="ARBA00022741"/>
    </source>
</evidence>
<evidence type="ECO:0000313" key="12">
    <source>
        <dbReference type="Proteomes" id="UP000178413"/>
    </source>
</evidence>
<keyword evidence="6" id="KW-0479">Metal-binding</keyword>
<protein>
    <recommendedName>
        <fullName evidence="3">tRNA threonylcarbamoyladenosine biosynthesis protein TsaE</fullName>
    </recommendedName>
    <alternativeName>
        <fullName evidence="10">t(6)A37 threonylcarbamoyladenosine biosynthesis protein TsaE</fullName>
    </alternativeName>
</protein>
<reference evidence="11 12" key="1">
    <citation type="journal article" date="2016" name="Nat. Commun.">
        <title>Thousands of microbial genomes shed light on interconnected biogeochemical processes in an aquifer system.</title>
        <authorList>
            <person name="Anantharaman K."/>
            <person name="Brown C.T."/>
            <person name="Hug L.A."/>
            <person name="Sharon I."/>
            <person name="Castelle C.J."/>
            <person name="Probst A.J."/>
            <person name="Thomas B.C."/>
            <person name="Singh A."/>
            <person name="Wilkins M.J."/>
            <person name="Karaoz U."/>
            <person name="Brodie E.L."/>
            <person name="Williams K.H."/>
            <person name="Hubbard S.S."/>
            <person name="Banfield J.F."/>
        </authorList>
    </citation>
    <scope>NUCLEOTIDE SEQUENCE [LARGE SCALE GENOMIC DNA]</scope>
</reference>
<dbReference type="GO" id="GO:0005524">
    <property type="term" value="F:ATP binding"/>
    <property type="evidence" value="ECO:0007669"/>
    <property type="project" value="UniProtKB-KW"/>
</dbReference>
<keyword evidence="7" id="KW-0547">Nucleotide-binding</keyword>
<evidence type="ECO:0000256" key="3">
    <source>
        <dbReference type="ARBA" id="ARBA00019010"/>
    </source>
</evidence>
<evidence type="ECO:0000256" key="2">
    <source>
        <dbReference type="ARBA" id="ARBA00007599"/>
    </source>
</evidence>
<dbReference type="InterPro" id="IPR003442">
    <property type="entry name" value="T6A_TsaE"/>
</dbReference>
<comment type="similarity">
    <text evidence="2">Belongs to the TsaE family.</text>
</comment>
<evidence type="ECO:0000256" key="4">
    <source>
        <dbReference type="ARBA" id="ARBA00022490"/>
    </source>
</evidence>
<gene>
    <name evidence="11" type="ORF">A3D50_00595</name>
</gene>
<evidence type="ECO:0000256" key="10">
    <source>
        <dbReference type="ARBA" id="ARBA00032441"/>
    </source>
</evidence>
<dbReference type="GO" id="GO:0002949">
    <property type="term" value="P:tRNA threonylcarbamoyladenosine modification"/>
    <property type="evidence" value="ECO:0007669"/>
    <property type="project" value="InterPro"/>
</dbReference>
<comment type="subcellular location">
    <subcellularLocation>
        <location evidence="1">Cytoplasm</location>
    </subcellularLocation>
</comment>
<dbReference type="STRING" id="1802308.A3D50_00595"/>
<evidence type="ECO:0000256" key="6">
    <source>
        <dbReference type="ARBA" id="ARBA00022723"/>
    </source>
</evidence>
<keyword evidence="8" id="KW-0067">ATP-binding</keyword>
<accession>A0A1G2MNT0</accession>
<dbReference type="GO" id="GO:0046872">
    <property type="term" value="F:metal ion binding"/>
    <property type="evidence" value="ECO:0007669"/>
    <property type="project" value="UniProtKB-KW"/>
</dbReference>